<evidence type="ECO:0000256" key="2">
    <source>
        <dbReference type="ARBA" id="ARBA00008814"/>
    </source>
</evidence>
<dbReference type="Pfam" id="PF01497">
    <property type="entry name" value="Peripla_BP_2"/>
    <property type="match status" value="1"/>
</dbReference>
<dbReference type="PANTHER" id="PTHR30532:SF24">
    <property type="entry name" value="FERRIC ENTEROBACTIN-BINDING PERIPLASMIC PROTEIN FEPB"/>
    <property type="match status" value="1"/>
</dbReference>
<protein>
    <recommendedName>
        <fullName evidence="6">Fe/B12 periplasmic-binding domain-containing protein</fullName>
    </recommendedName>
</protein>
<keyword evidence="4 5" id="KW-0732">Signal</keyword>
<reference evidence="7 8" key="1">
    <citation type="submission" date="2014-08" db="EMBL/GenBank/DDBJ databases">
        <title>Complete genome sequence of Corynebacterium sphenisci CECT 5990(T) (=DSM 44792(T)), isolated from healthy wild penguins.</title>
        <authorList>
            <person name="Ruckert C."/>
            <person name="Albersmeier A."/>
            <person name="Winkler A."/>
            <person name="Kalinowski J."/>
        </authorList>
    </citation>
    <scope>NUCLEOTIDE SEQUENCE [LARGE SCALE GENOMIC DNA]</scope>
    <source>
        <strain evidence="7 8">DSM 44792</strain>
    </source>
</reference>
<comment type="similarity">
    <text evidence="2">Belongs to the bacterial solute-binding protein 8 family.</text>
</comment>
<feature type="signal peptide" evidence="5">
    <location>
        <begin position="1"/>
        <end position="27"/>
    </location>
</feature>
<dbReference type="OrthoDB" id="1846031at2"/>
<evidence type="ECO:0000313" key="8">
    <source>
        <dbReference type="Proteomes" id="UP000185469"/>
    </source>
</evidence>
<accession>A0A1L7D058</accession>
<dbReference type="EMBL" id="CP009248">
    <property type="protein sequence ID" value="APT91433.1"/>
    <property type="molecule type" value="Genomic_DNA"/>
</dbReference>
<evidence type="ECO:0000313" key="7">
    <source>
        <dbReference type="EMBL" id="APT91433.1"/>
    </source>
</evidence>
<evidence type="ECO:0000259" key="6">
    <source>
        <dbReference type="PROSITE" id="PS50983"/>
    </source>
</evidence>
<evidence type="ECO:0000256" key="3">
    <source>
        <dbReference type="ARBA" id="ARBA00022448"/>
    </source>
</evidence>
<dbReference type="SUPFAM" id="SSF53807">
    <property type="entry name" value="Helical backbone' metal receptor"/>
    <property type="match status" value="1"/>
</dbReference>
<dbReference type="STRING" id="1437874.CSPHI_11100"/>
<dbReference type="RefSeq" id="WP_075693217.1">
    <property type="nucleotide sequence ID" value="NZ_CP009248.1"/>
</dbReference>
<dbReference type="AlphaFoldDB" id="A0A1L7D058"/>
<proteinExistence type="inferred from homology"/>
<evidence type="ECO:0000256" key="4">
    <source>
        <dbReference type="ARBA" id="ARBA00022729"/>
    </source>
</evidence>
<gene>
    <name evidence="7" type="ORF">CSPHI_11100</name>
</gene>
<name>A0A1L7D058_9CORY</name>
<dbReference type="PROSITE" id="PS51257">
    <property type="entry name" value="PROKAR_LIPOPROTEIN"/>
    <property type="match status" value="1"/>
</dbReference>
<dbReference type="KEGG" id="csph:CSPHI_11100"/>
<evidence type="ECO:0000256" key="1">
    <source>
        <dbReference type="ARBA" id="ARBA00004196"/>
    </source>
</evidence>
<dbReference type="PANTHER" id="PTHR30532">
    <property type="entry name" value="IRON III DICITRATE-BINDING PERIPLASMIC PROTEIN"/>
    <property type="match status" value="1"/>
</dbReference>
<dbReference type="Gene3D" id="3.40.50.1980">
    <property type="entry name" value="Nitrogenase molybdenum iron protein domain"/>
    <property type="match status" value="2"/>
</dbReference>
<dbReference type="Proteomes" id="UP000185469">
    <property type="component" value="Chromosome"/>
</dbReference>
<dbReference type="InterPro" id="IPR002491">
    <property type="entry name" value="ABC_transptr_periplasmic_BD"/>
</dbReference>
<feature type="domain" description="Fe/B12 periplasmic-binding" evidence="6">
    <location>
        <begin position="68"/>
        <end position="335"/>
    </location>
</feature>
<dbReference type="InterPro" id="IPR051313">
    <property type="entry name" value="Bact_iron-sidero_bind"/>
</dbReference>
<dbReference type="GO" id="GO:0030288">
    <property type="term" value="C:outer membrane-bounded periplasmic space"/>
    <property type="evidence" value="ECO:0007669"/>
    <property type="project" value="TreeGrafter"/>
</dbReference>
<dbReference type="PROSITE" id="PS50983">
    <property type="entry name" value="FE_B12_PBP"/>
    <property type="match status" value="1"/>
</dbReference>
<dbReference type="GO" id="GO:1901678">
    <property type="term" value="P:iron coordination entity transport"/>
    <property type="evidence" value="ECO:0007669"/>
    <property type="project" value="UniProtKB-ARBA"/>
</dbReference>
<keyword evidence="8" id="KW-1185">Reference proteome</keyword>
<feature type="chain" id="PRO_5012092092" description="Fe/B12 periplasmic-binding domain-containing protein" evidence="5">
    <location>
        <begin position="28"/>
        <end position="337"/>
    </location>
</feature>
<organism evidence="7 8">
    <name type="scientific">Corynebacterium sphenisci DSM 44792</name>
    <dbReference type="NCBI Taxonomy" id="1437874"/>
    <lineage>
        <taxon>Bacteria</taxon>
        <taxon>Bacillati</taxon>
        <taxon>Actinomycetota</taxon>
        <taxon>Actinomycetes</taxon>
        <taxon>Mycobacteriales</taxon>
        <taxon>Corynebacteriaceae</taxon>
        <taxon>Corynebacterium</taxon>
    </lineage>
</organism>
<comment type="subcellular location">
    <subcellularLocation>
        <location evidence="1">Cell envelope</location>
    </subcellularLocation>
</comment>
<evidence type="ECO:0000256" key="5">
    <source>
        <dbReference type="SAM" id="SignalP"/>
    </source>
</evidence>
<keyword evidence="3" id="KW-0813">Transport</keyword>
<sequence length="337" mass="36370">MRIGKRIAAAGAAIVMACGLGLSGCSAEEGDTADATGADSTVEAEEGAFPVTIEHAFGETTIEKAPKRVVAYGQTDADALFALGVTPVWVTGWTSDGPEEWQKPHIQGEEPVWFMGDVDMEDIAAAKPDLIIAMFTSLEQDDYDRMSEIAPTVTYAEGQADYQQDTADTLLMVGEAVGRPKAAQQLIDELDVKYAGIRERHPNWQGKTAVLAAPEMEHFGAFAPDYPFNRMLARMGFAYPEQIAEASDGSTFVDLSTEQADLLDLDFVVWIAGDTPVAEIAAEPVLGNLQVLQDNRSFAIGEKLDEAEANAINWSTVLSQLYVLDELEQAIVDTIGE</sequence>